<keyword evidence="2" id="KW-1185">Reference proteome</keyword>
<proteinExistence type="predicted"/>
<name>T5LQD2_9BURK</name>
<gene>
    <name evidence="1" type="ORF">OFAG_02246</name>
</gene>
<dbReference type="AlphaFoldDB" id="T5LQD2"/>
<dbReference type="Proteomes" id="UP000003973">
    <property type="component" value="Unassembled WGS sequence"/>
</dbReference>
<sequence length="66" mass="8254">MSDRKYPKKDRDEKEAVFDWIWKLDDAFYESDRLKRYRRRAWKRDRYGLGKKSNRMDGNDEYTKGI</sequence>
<accession>T5LQD2</accession>
<evidence type="ECO:0000313" key="2">
    <source>
        <dbReference type="Proteomes" id="UP000003973"/>
    </source>
</evidence>
<dbReference type="HOGENOM" id="CLU_2937204_0_0_4"/>
<protein>
    <submittedName>
        <fullName evidence="1">Uncharacterized protein</fullName>
    </submittedName>
</protein>
<comment type="caution">
    <text evidence="1">The sequence shown here is derived from an EMBL/GenBank/DDBJ whole genome shotgun (WGS) entry which is preliminary data.</text>
</comment>
<reference evidence="1" key="1">
    <citation type="submission" date="2011-10" db="EMBL/GenBank/DDBJ databases">
        <title>The Genome Sequence of Oxalobacter formigenes HOxBLS.</title>
        <authorList>
            <consortium name="The Broad Institute Genome Sequencing Platform"/>
            <person name="Earl A."/>
            <person name="Ward D."/>
            <person name="Feldgarden M."/>
            <person name="Gevers D."/>
            <person name="Allison M.J."/>
            <person name="Humphrey S."/>
            <person name="Young S.K."/>
            <person name="Zeng Q."/>
            <person name="Gargeya S."/>
            <person name="Fitzgerald M."/>
            <person name="Haas B."/>
            <person name="Abouelleil A."/>
            <person name="Alvarado L."/>
            <person name="Arachchi H.M."/>
            <person name="Berlin A."/>
            <person name="Brown A."/>
            <person name="Chapman S.B."/>
            <person name="Chen Z."/>
            <person name="Dunbar C."/>
            <person name="Freedman E."/>
            <person name="Gearin G."/>
            <person name="Goldberg J."/>
            <person name="Griggs A."/>
            <person name="Gujja S."/>
            <person name="Heiman D."/>
            <person name="Howarth C."/>
            <person name="Larson L."/>
            <person name="Lui A."/>
            <person name="MacDonald P.J.P."/>
            <person name="Montmayeur A."/>
            <person name="Murphy C."/>
            <person name="Neiman D."/>
            <person name="Pearson M."/>
            <person name="Priest M."/>
            <person name="Roberts A."/>
            <person name="Saif S."/>
            <person name="Shea T."/>
            <person name="Shenoy N."/>
            <person name="Sisk P."/>
            <person name="Stolte C."/>
            <person name="Sykes S."/>
            <person name="Wortman J."/>
            <person name="Nusbaum C."/>
            <person name="Birren B."/>
        </authorList>
    </citation>
    <scope>NUCLEOTIDE SEQUENCE [LARGE SCALE GENOMIC DNA]</scope>
    <source>
        <strain evidence="1">HOxBLS</strain>
    </source>
</reference>
<evidence type="ECO:0000313" key="1">
    <source>
        <dbReference type="EMBL" id="EQM95150.1"/>
    </source>
</evidence>
<dbReference type="EMBL" id="ACDP02000023">
    <property type="protein sequence ID" value="EQM95150.1"/>
    <property type="molecule type" value="Genomic_DNA"/>
</dbReference>
<dbReference type="RefSeq" id="WP_020995077.1">
    <property type="nucleotide sequence ID" value="NZ_CABMNL010000001.1"/>
</dbReference>
<organism evidence="1 2">
    <name type="scientific">Oxalobacter paraformigenes</name>
    <dbReference type="NCBI Taxonomy" id="556268"/>
    <lineage>
        <taxon>Bacteria</taxon>
        <taxon>Pseudomonadati</taxon>
        <taxon>Pseudomonadota</taxon>
        <taxon>Betaproteobacteria</taxon>
        <taxon>Burkholderiales</taxon>
        <taxon>Oxalobacteraceae</taxon>
        <taxon>Oxalobacter</taxon>
    </lineage>
</organism>